<gene>
    <name evidence="2" type="ORF">CY0110_22302</name>
</gene>
<dbReference type="AlphaFoldDB" id="A3IL06"/>
<dbReference type="NCBIfam" id="NF033183">
    <property type="entry name" value="colliding_TM"/>
    <property type="match status" value="1"/>
</dbReference>
<reference evidence="2 3" key="1">
    <citation type="submission" date="2007-03" db="EMBL/GenBank/DDBJ databases">
        <authorList>
            <person name="Stal L."/>
            <person name="Ferriera S."/>
            <person name="Johnson J."/>
            <person name="Kravitz S."/>
            <person name="Beeson K."/>
            <person name="Sutton G."/>
            <person name="Rogers Y.-H."/>
            <person name="Friedman R."/>
            <person name="Frazier M."/>
            <person name="Venter J.C."/>
        </authorList>
    </citation>
    <scope>NUCLEOTIDE SEQUENCE [LARGE SCALE GENOMIC DNA]</scope>
    <source>
        <strain evidence="2 3">CCY0110</strain>
    </source>
</reference>
<accession>A3IL06</accession>
<sequence>MSNFRLEPFLWIHLAGLAVAPLLLVIMWVGLAVSDPWPFYWLELVMLGVIGVVPILWMQWTKPFDFFSLLFLAVRPSSLTEEQRKLLRLLTTRKNKFFHSITAIGLLGIGWLLYQLAPFAAVTASILPQWRILGLAIAAIAFFLCNLFVQVPVSVLGILSTSEKTWLATEPIPLDKVTSNFTVLGLRVNKIFLIPVFPPSSNVNEKTS</sequence>
<keyword evidence="1" id="KW-0812">Transmembrane</keyword>
<feature type="transmembrane region" description="Helical" evidence="1">
    <location>
        <begin position="12"/>
        <end position="33"/>
    </location>
</feature>
<dbReference type="eggNOG" id="ENOG502ZYH1">
    <property type="taxonomic scope" value="Bacteria"/>
</dbReference>
<dbReference type="RefSeq" id="WP_008274019.1">
    <property type="nucleotide sequence ID" value="NZ_AAXW01000004.1"/>
</dbReference>
<evidence type="ECO:0000313" key="3">
    <source>
        <dbReference type="Proteomes" id="UP000003781"/>
    </source>
</evidence>
<protein>
    <recommendedName>
        <fullName evidence="4">Low-complexity tail membrane protein</fullName>
    </recommendedName>
</protein>
<dbReference type="InterPro" id="IPR049610">
    <property type="entry name" value="LCTMP-like"/>
</dbReference>
<feature type="transmembrane region" description="Helical" evidence="1">
    <location>
        <begin position="129"/>
        <end position="149"/>
    </location>
</feature>
<organism evidence="2 3">
    <name type="scientific">Crocosphaera chwakensis CCY0110</name>
    <dbReference type="NCBI Taxonomy" id="391612"/>
    <lineage>
        <taxon>Bacteria</taxon>
        <taxon>Bacillati</taxon>
        <taxon>Cyanobacteriota</taxon>
        <taxon>Cyanophyceae</taxon>
        <taxon>Oscillatoriophycideae</taxon>
        <taxon>Chroococcales</taxon>
        <taxon>Aphanothecaceae</taxon>
        <taxon>Crocosphaera</taxon>
        <taxon>Crocosphaera chwakensis</taxon>
    </lineage>
</organism>
<evidence type="ECO:0000256" key="1">
    <source>
        <dbReference type="SAM" id="Phobius"/>
    </source>
</evidence>
<dbReference type="OrthoDB" id="484731at2"/>
<dbReference type="Proteomes" id="UP000003781">
    <property type="component" value="Unassembled WGS sequence"/>
</dbReference>
<keyword evidence="1" id="KW-0472">Membrane</keyword>
<evidence type="ECO:0008006" key="4">
    <source>
        <dbReference type="Google" id="ProtNLM"/>
    </source>
</evidence>
<dbReference type="EMBL" id="AAXW01000004">
    <property type="protein sequence ID" value="EAZ92875.1"/>
    <property type="molecule type" value="Genomic_DNA"/>
</dbReference>
<proteinExistence type="predicted"/>
<feature type="transmembrane region" description="Helical" evidence="1">
    <location>
        <begin position="39"/>
        <end position="58"/>
    </location>
</feature>
<keyword evidence="3" id="KW-1185">Reference proteome</keyword>
<feature type="transmembrane region" description="Helical" evidence="1">
    <location>
        <begin position="97"/>
        <end position="117"/>
    </location>
</feature>
<comment type="caution">
    <text evidence="2">The sequence shown here is derived from an EMBL/GenBank/DDBJ whole genome shotgun (WGS) entry which is preliminary data.</text>
</comment>
<evidence type="ECO:0000313" key="2">
    <source>
        <dbReference type="EMBL" id="EAZ92875.1"/>
    </source>
</evidence>
<keyword evidence="1" id="KW-1133">Transmembrane helix</keyword>
<name>A3IL06_9CHRO</name>